<accession>A0AAV4TH13</accession>
<proteinExistence type="predicted"/>
<dbReference type="EMBL" id="BPLR01011157">
    <property type="protein sequence ID" value="GIY44529.1"/>
    <property type="molecule type" value="Genomic_DNA"/>
</dbReference>
<reference evidence="1 2" key="1">
    <citation type="submission" date="2021-06" db="EMBL/GenBank/DDBJ databases">
        <title>Caerostris extrusa draft genome.</title>
        <authorList>
            <person name="Kono N."/>
            <person name="Arakawa K."/>
        </authorList>
    </citation>
    <scope>NUCLEOTIDE SEQUENCE [LARGE SCALE GENOMIC DNA]</scope>
</reference>
<evidence type="ECO:0000313" key="2">
    <source>
        <dbReference type="Proteomes" id="UP001054945"/>
    </source>
</evidence>
<name>A0AAV4TH13_CAEEX</name>
<organism evidence="1 2">
    <name type="scientific">Caerostris extrusa</name>
    <name type="common">Bark spider</name>
    <name type="synonym">Caerostris bankana</name>
    <dbReference type="NCBI Taxonomy" id="172846"/>
    <lineage>
        <taxon>Eukaryota</taxon>
        <taxon>Metazoa</taxon>
        <taxon>Ecdysozoa</taxon>
        <taxon>Arthropoda</taxon>
        <taxon>Chelicerata</taxon>
        <taxon>Arachnida</taxon>
        <taxon>Araneae</taxon>
        <taxon>Araneomorphae</taxon>
        <taxon>Entelegynae</taxon>
        <taxon>Araneoidea</taxon>
        <taxon>Araneidae</taxon>
        <taxon>Caerostris</taxon>
    </lineage>
</organism>
<protein>
    <submittedName>
        <fullName evidence="1">Uncharacterized protein</fullName>
    </submittedName>
</protein>
<sequence length="181" mass="22149">MGNENPDSVLKTTFEIQGLEALYTLAAYKWKYIRKNSYRYDWIYIELLLEYIYSYDWVDKIFQPQPTCPMLRTYLKNQKHLVTYDFTMGIFTEMAVKNKDKRSQTTLKSKDYKRCTVRSRKRQNVMNATRFLNECMWQINHCQDDSDIAIQILILYINRRILRWKIKRRKKKFGILQRKKK</sequence>
<comment type="caution">
    <text evidence="1">The sequence shown here is derived from an EMBL/GenBank/DDBJ whole genome shotgun (WGS) entry which is preliminary data.</text>
</comment>
<dbReference type="AlphaFoldDB" id="A0AAV4TH13"/>
<evidence type="ECO:0000313" key="1">
    <source>
        <dbReference type="EMBL" id="GIY44529.1"/>
    </source>
</evidence>
<gene>
    <name evidence="1" type="ORF">CEXT_46811</name>
</gene>
<dbReference type="Proteomes" id="UP001054945">
    <property type="component" value="Unassembled WGS sequence"/>
</dbReference>
<keyword evidence="2" id="KW-1185">Reference proteome</keyword>